<gene>
    <name evidence="16" type="ORF">HELGO_WM30034</name>
</gene>
<keyword evidence="9 14" id="KW-0862">Zinc</keyword>
<proteinExistence type="inferred from homology"/>
<dbReference type="GO" id="GO:0008270">
    <property type="term" value="F:zinc ion binding"/>
    <property type="evidence" value="ECO:0007669"/>
    <property type="project" value="TreeGrafter"/>
</dbReference>
<dbReference type="PANTHER" id="PTHR33202:SF2">
    <property type="entry name" value="FERRIC UPTAKE REGULATION PROTEIN"/>
    <property type="match status" value="1"/>
</dbReference>
<evidence type="ECO:0000256" key="8">
    <source>
        <dbReference type="ARBA" id="ARBA00022723"/>
    </source>
</evidence>
<evidence type="ECO:0000256" key="7">
    <source>
        <dbReference type="ARBA" id="ARBA00022491"/>
    </source>
</evidence>
<comment type="function">
    <text evidence="1">Acts as a global negative controlling element, employing Fe(2+) as a cofactor to bind the operator of the repressed genes.</text>
</comment>
<name>A0A6S6S4P2_9BACT</name>
<evidence type="ECO:0000256" key="11">
    <source>
        <dbReference type="ARBA" id="ARBA00023015"/>
    </source>
</evidence>
<keyword evidence="8 14" id="KW-0479">Metal-binding</keyword>
<evidence type="ECO:0000256" key="6">
    <source>
        <dbReference type="ARBA" id="ARBA00022490"/>
    </source>
</evidence>
<organism evidence="16">
    <name type="scientific">uncultured Sulfurovum sp</name>
    <dbReference type="NCBI Taxonomy" id="269237"/>
    <lineage>
        <taxon>Bacteria</taxon>
        <taxon>Pseudomonadati</taxon>
        <taxon>Campylobacterota</taxon>
        <taxon>Epsilonproteobacteria</taxon>
        <taxon>Campylobacterales</taxon>
        <taxon>Sulfurovaceae</taxon>
        <taxon>Sulfurovum</taxon>
        <taxon>environmental samples</taxon>
    </lineage>
</organism>
<dbReference type="EMBL" id="CACVAR010000035">
    <property type="protein sequence ID" value="CAA6799244.1"/>
    <property type="molecule type" value="Genomic_DNA"/>
</dbReference>
<feature type="binding site" evidence="14">
    <location>
        <position position="107"/>
    </location>
    <ligand>
        <name>Zn(2+)</name>
        <dbReference type="ChEBI" id="CHEBI:29105"/>
    </ligand>
</feature>
<evidence type="ECO:0000256" key="3">
    <source>
        <dbReference type="ARBA" id="ARBA00007957"/>
    </source>
</evidence>
<dbReference type="CDD" id="cd07153">
    <property type="entry name" value="Fur_like"/>
    <property type="match status" value="1"/>
</dbReference>
<dbReference type="InterPro" id="IPR036388">
    <property type="entry name" value="WH-like_DNA-bd_sf"/>
</dbReference>
<dbReference type="Pfam" id="PF01475">
    <property type="entry name" value="FUR"/>
    <property type="match status" value="1"/>
</dbReference>
<feature type="binding site" evidence="15">
    <location>
        <position position="100"/>
    </location>
    <ligand>
        <name>Fe cation</name>
        <dbReference type="ChEBI" id="CHEBI:24875"/>
    </ligand>
</feature>
<dbReference type="FunFam" id="3.30.1490.190:FF:000001">
    <property type="entry name" value="Ferric uptake regulation protein"/>
    <property type="match status" value="1"/>
</dbReference>
<evidence type="ECO:0000256" key="10">
    <source>
        <dbReference type="ARBA" id="ARBA00023004"/>
    </source>
</evidence>
<dbReference type="InterPro" id="IPR043135">
    <property type="entry name" value="Fur_C"/>
</dbReference>
<feature type="binding site" evidence="15">
    <location>
        <position position="98"/>
    </location>
    <ligand>
        <name>Fe cation</name>
        <dbReference type="ChEBI" id="CHEBI:24875"/>
    </ligand>
</feature>
<reference evidence="16" key="1">
    <citation type="submission" date="2020-01" db="EMBL/GenBank/DDBJ databases">
        <authorList>
            <person name="Meier V. D."/>
            <person name="Meier V D."/>
        </authorList>
    </citation>
    <scope>NUCLEOTIDE SEQUENCE</scope>
    <source>
        <strain evidence="16">HLG_WM_MAG_03</strain>
    </source>
</reference>
<evidence type="ECO:0000256" key="1">
    <source>
        <dbReference type="ARBA" id="ARBA00002997"/>
    </source>
</evidence>
<dbReference type="Gene3D" id="3.30.1490.190">
    <property type="match status" value="1"/>
</dbReference>
<keyword evidence="7" id="KW-0678">Repressor</keyword>
<dbReference type="InterPro" id="IPR036390">
    <property type="entry name" value="WH_DNA-bd_sf"/>
</dbReference>
<evidence type="ECO:0000256" key="12">
    <source>
        <dbReference type="ARBA" id="ARBA00023125"/>
    </source>
</evidence>
<comment type="cofactor">
    <cofactor evidence="15">
        <name>Mn(2+)</name>
        <dbReference type="ChEBI" id="CHEBI:29035"/>
    </cofactor>
    <cofactor evidence="15">
        <name>Fe(2+)</name>
        <dbReference type="ChEBI" id="CHEBI:29033"/>
    </cofactor>
    <text evidence="15">Binds 1 Mn(2+) or Fe(2+) ion per subunit.</text>
</comment>
<evidence type="ECO:0000313" key="16">
    <source>
        <dbReference type="EMBL" id="CAA6799244.1"/>
    </source>
</evidence>
<dbReference type="PANTHER" id="PTHR33202">
    <property type="entry name" value="ZINC UPTAKE REGULATION PROTEIN"/>
    <property type="match status" value="1"/>
</dbReference>
<feature type="binding site" evidence="15">
    <location>
        <position position="136"/>
    </location>
    <ligand>
        <name>Fe cation</name>
        <dbReference type="ChEBI" id="CHEBI:24875"/>
    </ligand>
</feature>
<keyword evidence="12" id="KW-0238">DNA-binding</keyword>
<comment type="similarity">
    <text evidence="3">Belongs to the Fur family.</text>
</comment>
<keyword evidence="10 15" id="KW-0408">Iron</keyword>
<protein>
    <recommendedName>
        <fullName evidence="5">Ferric uptake regulation protein</fullName>
    </recommendedName>
</protein>
<dbReference type="GO" id="GO:0005829">
    <property type="term" value="C:cytosol"/>
    <property type="evidence" value="ECO:0007669"/>
    <property type="project" value="TreeGrafter"/>
</dbReference>
<keyword evidence="6" id="KW-0963">Cytoplasm</keyword>
<keyword evidence="11" id="KW-0805">Transcription regulation</keyword>
<evidence type="ECO:0000256" key="9">
    <source>
        <dbReference type="ARBA" id="ARBA00022833"/>
    </source>
</evidence>
<feature type="binding site" evidence="15">
    <location>
        <position position="119"/>
    </location>
    <ligand>
        <name>Fe cation</name>
        <dbReference type="ChEBI" id="CHEBI:24875"/>
    </ligand>
</feature>
<comment type="subunit">
    <text evidence="4">Homodimer.</text>
</comment>
<feature type="binding site" evidence="14">
    <location>
        <position position="104"/>
    </location>
    <ligand>
        <name>Zn(2+)</name>
        <dbReference type="ChEBI" id="CHEBI:29105"/>
    </ligand>
</feature>
<sequence length="151" mass="17487">MTNTISYDDVLENFKKLLKSNNLKYTTQRELILKVIYDNDGHFTPEDIYNLIKESYPEVKLGIATVYRTLTLLEDAEIVSSISFGTQGKKYEFGLKKHHDHLVCVKCGNIEEFYDETIERRQEEIAKKFNFKMSDHVMKITGTCSTCISKG</sequence>
<feature type="binding site" evidence="14">
    <location>
        <position position="147"/>
    </location>
    <ligand>
        <name>Zn(2+)</name>
        <dbReference type="ChEBI" id="CHEBI:29105"/>
    </ligand>
</feature>
<dbReference type="GO" id="GO:0045892">
    <property type="term" value="P:negative regulation of DNA-templated transcription"/>
    <property type="evidence" value="ECO:0007669"/>
    <property type="project" value="TreeGrafter"/>
</dbReference>
<evidence type="ECO:0000256" key="13">
    <source>
        <dbReference type="ARBA" id="ARBA00023163"/>
    </source>
</evidence>
<dbReference type="GO" id="GO:0000976">
    <property type="term" value="F:transcription cis-regulatory region binding"/>
    <property type="evidence" value="ECO:0007669"/>
    <property type="project" value="TreeGrafter"/>
</dbReference>
<evidence type="ECO:0000256" key="15">
    <source>
        <dbReference type="PIRSR" id="PIRSR602481-2"/>
    </source>
</evidence>
<keyword evidence="13" id="KW-0804">Transcription</keyword>
<dbReference type="GO" id="GO:1900376">
    <property type="term" value="P:regulation of secondary metabolite biosynthetic process"/>
    <property type="evidence" value="ECO:0007669"/>
    <property type="project" value="TreeGrafter"/>
</dbReference>
<evidence type="ECO:0000256" key="2">
    <source>
        <dbReference type="ARBA" id="ARBA00004496"/>
    </source>
</evidence>
<feature type="binding site" evidence="14">
    <location>
        <position position="144"/>
    </location>
    <ligand>
        <name>Zn(2+)</name>
        <dbReference type="ChEBI" id="CHEBI:29105"/>
    </ligand>
</feature>
<evidence type="ECO:0000256" key="4">
    <source>
        <dbReference type="ARBA" id="ARBA00011738"/>
    </source>
</evidence>
<dbReference type="Gene3D" id="1.10.10.10">
    <property type="entry name" value="Winged helix-like DNA-binding domain superfamily/Winged helix DNA-binding domain"/>
    <property type="match status" value="1"/>
</dbReference>
<dbReference type="SUPFAM" id="SSF46785">
    <property type="entry name" value="Winged helix' DNA-binding domain"/>
    <property type="match status" value="1"/>
</dbReference>
<dbReference type="GO" id="GO:0003700">
    <property type="term" value="F:DNA-binding transcription factor activity"/>
    <property type="evidence" value="ECO:0007669"/>
    <property type="project" value="InterPro"/>
</dbReference>
<comment type="subcellular location">
    <subcellularLocation>
        <location evidence="2">Cytoplasm</location>
    </subcellularLocation>
</comment>
<evidence type="ECO:0000256" key="14">
    <source>
        <dbReference type="PIRSR" id="PIRSR602481-1"/>
    </source>
</evidence>
<dbReference type="InterPro" id="IPR002481">
    <property type="entry name" value="FUR"/>
</dbReference>
<accession>A0A6S6S4P2</accession>
<dbReference type="AlphaFoldDB" id="A0A6S6S4P2"/>
<evidence type="ECO:0000256" key="5">
    <source>
        <dbReference type="ARBA" id="ARBA00020910"/>
    </source>
</evidence>
<comment type="cofactor">
    <cofactor evidence="14">
        <name>Zn(2+)</name>
        <dbReference type="ChEBI" id="CHEBI:29105"/>
    </cofactor>
    <text evidence="14">Binds 1 zinc ion per subunit.</text>
</comment>